<dbReference type="PROSITE" id="PS50222">
    <property type="entry name" value="EF_HAND_2"/>
    <property type="match status" value="1"/>
</dbReference>
<feature type="domain" description="SH3" evidence="16">
    <location>
        <begin position="934"/>
        <end position="993"/>
    </location>
</feature>
<reference evidence="18" key="1">
    <citation type="submission" date="2021-02" db="EMBL/GenBank/DDBJ databases">
        <authorList>
            <person name="Nowell W R."/>
        </authorList>
    </citation>
    <scope>NUCLEOTIDE SEQUENCE</scope>
</reference>
<dbReference type="FunFam" id="1.20.58.60:FF:000017">
    <property type="entry name" value="Spectrin alpha chain, non-erythrocytic 1"/>
    <property type="match status" value="1"/>
</dbReference>
<evidence type="ECO:0000256" key="4">
    <source>
        <dbReference type="ARBA" id="ARBA00022467"/>
    </source>
</evidence>
<evidence type="ECO:0000256" key="7">
    <source>
        <dbReference type="ARBA" id="ARBA00022723"/>
    </source>
</evidence>
<dbReference type="InterPro" id="IPR011992">
    <property type="entry name" value="EF-hand-dom_pair"/>
</dbReference>
<dbReference type="CDD" id="cd00176">
    <property type="entry name" value="SPEC"/>
    <property type="match status" value="12"/>
</dbReference>
<keyword evidence="4" id="KW-0117">Actin capping</keyword>
<evidence type="ECO:0000259" key="16">
    <source>
        <dbReference type="PROSITE" id="PS50002"/>
    </source>
</evidence>
<dbReference type="SUPFAM" id="SSF46966">
    <property type="entry name" value="Spectrin repeat"/>
    <property type="match status" value="15"/>
</dbReference>
<dbReference type="InterPro" id="IPR036028">
    <property type="entry name" value="SH3-like_dom_sf"/>
</dbReference>
<dbReference type="CDD" id="cd11808">
    <property type="entry name" value="SH3_Alpha_Spectrin"/>
    <property type="match status" value="1"/>
</dbReference>
<evidence type="ECO:0000256" key="13">
    <source>
        <dbReference type="PROSITE-ProRule" id="PRU00192"/>
    </source>
</evidence>
<comment type="caution">
    <text evidence="18">The sequence shown here is derived from an EMBL/GenBank/DDBJ whole genome shotgun (WGS) entry which is preliminary data.</text>
</comment>
<feature type="coiled-coil region" evidence="14">
    <location>
        <begin position="611"/>
        <end position="639"/>
    </location>
</feature>
<dbReference type="SMART" id="SM00326">
    <property type="entry name" value="SH3"/>
    <property type="match status" value="1"/>
</dbReference>
<accession>A0A813T1U9</accession>
<dbReference type="OrthoDB" id="6018565at2759"/>
<dbReference type="GO" id="GO:0005516">
    <property type="term" value="F:calmodulin binding"/>
    <property type="evidence" value="ECO:0007669"/>
    <property type="project" value="UniProtKB-KW"/>
</dbReference>
<keyword evidence="5" id="KW-0963">Cytoplasm</keyword>
<dbReference type="Proteomes" id="UP000681722">
    <property type="component" value="Unassembled WGS sequence"/>
</dbReference>
<evidence type="ECO:0000313" key="19">
    <source>
        <dbReference type="EMBL" id="CAF3590450.1"/>
    </source>
</evidence>
<dbReference type="Pfam" id="PF13499">
    <property type="entry name" value="EF-hand_7"/>
    <property type="match status" value="1"/>
</dbReference>
<dbReference type="InterPro" id="IPR002017">
    <property type="entry name" value="Spectrin_repeat"/>
</dbReference>
<dbReference type="FunFam" id="1.10.238.10:FF:000020">
    <property type="entry name" value="spectrin alpha chain, non-erythrocytic 1"/>
    <property type="match status" value="1"/>
</dbReference>
<dbReference type="GO" id="GO:0005856">
    <property type="term" value="C:cytoskeleton"/>
    <property type="evidence" value="ECO:0007669"/>
    <property type="project" value="UniProtKB-SubCell"/>
</dbReference>
<dbReference type="PROSITE" id="PS00018">
    <property type="entry name" value="EF_HAND_1"/>
    <property type="match status" value="1"/>
</dbReference>
<keyword evidence="6" id="KW-0597">Phosphoprotein</keyword>
<name>A0A813T1U9_9BILA</name>
<proteinExistence type="inferred from homology"/>
<dbReference type="Pfam" id="PF00018">
    <property type="entry name" value="SH3_1"/>
    <property type="match status" value="1"/>
</dbReference>
<dbReference type="PROSITE" id="PS50002">
    <property type="entry name" value="SH3"/>
    <property type="match status" value="1"/>
</dbReference>
<dbReference type="FunFam" id="1.20.58.60:FF:000013">
    <property type="entry name" value="Spectrin alpha chain, non-erythrocytic 1"/>
    <property type="match status" value="2"/>
</dbReference>
<feature type="domain" description="EF-hand" evidence="17">
    <location>
        <begin position="2234"/>
        <end position="2269"/>
    </location>
</feature>
<dbReference type="FunFam" id="1.20.58.60:FF:000020">
    <property type="entry name" value="Spectrin alpha chain, non-erythrocytic 1"/>
    <property type="match status" value="5"/>
</dbReference>
<feature type="compositionally biased region" description="Low complexity" evidence="15">
    <location>
        <begin position="2391"/>
        <end position="2411"/>
    </location>
</feature>
<dbReference type="SMART" id="SM01184">
    <property type="entry name" value="efhand_Ca_insen"/>
    <property type="match status" value="1"/>
</dbReference>
<evidence type="ECO:0008006" key="21">
    <source>
        <dbReference type="Google" id="ProtNLM"/>
    </source>
</evidence>
<evidence type="ECO:0000259" key="17">
    <source>
        <dbReference type="PROSITE" id="PS50222"/>
    </source>
</evidence>
<dbReference type="GO" id="GO:0051693">
    <property type="term" value="P:actin filament capping"/>
    <property type="evidence" value="ECO:0007669"/>
    <property type="project" value="UniProtKB-KW"/>
</dbReference>
<evidence type="ECO:0000313" key="20">
    <source>
        <dbReference type="Proteomes" id="UP000663829"/>
    </source>
</evidence>
<dbReference type="PRINTS" id="PR01887">
    <property type="entry name" value="SPECTRNALPHA"/>
</dbReference>
<keyword evidence="7" id="KW-0479">Metal-binding</keyword>
<evidence type="ECO:0000256" key="10">
    <source>
        <dbReference type="ARBA" id="ARBA00022860"/>
    </source>
</evidence>
<evidence type="ECO:0000256" key="12">
    <source>
        <dbReference type="ARBA" id="ARBA00023212"/>
    </source>
</evidence>
<evidence type="ECO:0000256" key="9">
    <source>
        <dbReference type="ARBA" id="ARBA00022837"/>
    </source>
</evidence>
<dbReference type="Pfam" id="PF00435">
    <property type="entry name" value="Spectrin"/>
    <property type="match status" value="19"/>
</dbReference>
<dbReference type="InterPro" id="IPR018247">
    <property type="entry name" value="EF_Hand_1_Ca_BS"/>
</dbReference>
<dbReference type="Gene3D" id="1.20.5.170">
    <property type="match status" value="1"/>
</dbReference>
<gene>
    <name evidence="18" type="ORF">GPM918_LOCUS3730</name>
    <name evidence="19" type="ORF">SRO942_LOCUS3730</name>
</gene>
<dbReference type="GO" id="GO:0005737">
    <property type="term" value="C:cytoplasm"/>
    <property type="evidence" value="ECO:0007669"/>
    <property type="project" value="UniProtKB-ARBA"/>
</dbReference>
<dbReference type="InterPro" id="IPR035825">
    <property type="entry name" value="Alpha_Spectrin_SH3"/>
</dbReference>
<evidence type="ECO:0000256" key="8">
    <source>
        <dbReference type="ARBA" id="ARBA00022737"/>
    </source>
</evidence>
<evidence type="ECO:0000256" key="2">
    <source>
        <dbReference type="ARBA" id="ARBA00006826"/>
    </source>
</evidence>
<evidence type="ECO:0000256" key="6">
    <source>
        <dbReference type="ARBA" id="ARBA00022553"/>
    </source>
</evidence>
<organism evidence="18 20">
    <name type="scientific">Didymodactylos carnosus</name>
    <dbReference type="NCBI Taxonomy" id="1234261"/>
    <lineage>
        <taxon>Eukaryota</taxon>
        <taxon>Metazoa</taxon>
        <taxon>Spiralia</taxon>
        <taxon>Gnathifera</taxon>
        <taxon>Rotifera</taxon>
        <taxon>Eurotatoria</taxon>
        <taxon>Bdelloidea</taxon>
        <taxon>Philodinida</taxon>
        <taxon>Philodinidae</taxon>
        <taxon>Didymodactylos</taxon>
    </lineage>
</organism>
<feature type="coiled-coil region" evidence="14">
    <location>
        <begin position="1180"/>
        <end position="1207"/>
    </location>
</feature>
<evidence type="ECO:0000256" key="3">
    <source>
        <dbReference type="ARBA" id="ARBA00022443"/>
    </source>
</evidence>
<dbReference type="PANTHER" id="PTHR11915">
    <property type="entry name" value="SPECTRIN/FILAMIN RELATED CYTOSKELETAL PROTEIN"/>
    <property type="match status" value="1"/>
</dbReference>
<keyword evidence="8" id="KW-0677">Repeat</keyword>
<keyword evidence="20" id="KW-1185">Reference proteome</keyword>
<sequence>MESVNSIPSTFDQQQYPVAITNGINQNGHDYDEDEHNNIHATNGLQEQDIHEKKLIQDRTVEIDPLDAREIQVLETAEDIQARRDQVLTRFQNFKEAAKYRREKLEDSREYQYFKRDADELEIWINEKLQICSQDDNYRDTSNTQTKIQKHEAFEEEVAAHYNAVVRLDDEGEAKIQRGHFASDAIKNRLEEIHNLWQLLLSRLGEKSNRLKLALKLEQFLRDCDDFIYWMRDKETFVLSDDFGKDLQSVQTLQRKHDGVERDLAVLQDKVENLRKEGSRIEEDIPEGSNQINKRLQDMMQAWDDLRTKSEERKTVLNESFRLHRFLSEFRDLMNWTLDMEAQLTSDELAKDVGGAEALVERHSEFKGEIDARKDSFENVQRIGEELIQQDHYAKQEIDNKLNELNDQKVKLDYLWTQRLILLQDCMHLQLFLRDIDQALIWIHKQDQYLILNDNETCHTLDDCEALIKKYDDFEKLLAAQDEKGKALDEFGRQLLDNQHYSSDLIREKLDLLSKSRVLLLDKISEKRRMLQNTSNYFTFERDCDELKLWAKEKLKMALTKDYMDTLNINLKCQKHQQFLNELAAYQPKMDSVILNGQKLIDEEHFQTANINQHLTELEDILNRLVEAANEKSDRLKEATDGQTFMRSLEEIDMWINDVENTLTNDDYGKDMTSVQNLQKKQQLLENEFNIKKEKIDQLSKDAEHFQQVGHFDANNILKKQIQLVSRFQSLLEPLQMKKIKLNASLELQRLLHDIEDEEAWIREKEPSIMSTNRGRDLIGVQNLCRKHQALGSEIQNHEGRIRKVCNEGEDMINQGHFAAPEIKKHTVNLQFKWQNLKEVSSQRKKDLEDSLLAQQYFSDAKEVETWIKEKEPLAQSSDYGRDEDSCDALYKKHQQLFNDIKAFEQTELVDLRQKSQKCNQPEKPLISDDLIIGGRQKVLSLYDYGEKTPREISMKKGDTLILLNSSNKDWWKVELNDRQGFVPATYLKKIEKEPITMNEQEKLDEYTVNSRQQQIEKQYDHLLQICQHRLDKLAEASDAYKLMREAADLVIWINDKERIATEDSLGKGPDDVEELQRRFDEFQKELRTNELRLIRLNSIAEKLLQLGRTEAAQKIQIDIDNLNRKWHGLKKNAEEREAALLSAYEVQRFNRDVDEAKDWIDEKVHQLDMDELGKDLRSVKRLQKKHEAYERDLNALGDKIKELDDLTKRLITAHPEQAELIIEKQHAIQNEWTDLTTKADQHKAKLLDGYDYQKFLTDFHDLAAVIKSIIQQISSNELARDVPGAEALLERHHEHRSEIDARSGAFQAFEDFGNDLIRSSHYAGDDIKEKLHEMDDIREQLEGAWKERQDKLDECLELQLFYRDCDTAEHWMESREKQLKDEAVEVVEAAIKRHEDFDKAIKAQEDKINNLKQFANQLVSHGHYERDGINERLNSVLDRWSRLRLAMLDYRSRLGESQTLQDFSRDAEEIEAWIADKLAAASDEPVKETQNLQAKKLQVSIRCVQKHQAFVAELAANTDRIQSIIGMGRGLIDSRKCAGLEGTVDNRLSQIIEQWEFLVNKSSDKSLKLKEASRQQTYNAGVKDVEFWLGEIENQLANEDVGRDLASVQNMLKKQQLLETDIANHETVIRELNTTADEFVENNMFDVENIKETRNTINDRFQKVRAHADGRRQRLQEASTVHQFIRDLEDEEAQIREKKLLVASDDYGRDITGAQNLRRKHKRFEVDLGTHEQNVQNVQQLGNRLTQEVGNPDIERKCKELANNWEALKELADDRTRKLEDSLTYHNWASTLDEENAWIKERLHMMNHPDIGNTLATVQGLQKKHDAFESDYSVHKERCAEILQQGQKLVDQNNHLSPQVNDRMKNLHDALKKLENDSIRRKQRLQENTALLQFIWKADVVESWIFEKLHQLRTDDLGHNLLSVQNLLTRHETFEAGLQNFEHEGIRTIKELKDELIQNNIGGIEQNEKIKARYTQVIENWEKLLQMSTLRRDKLKKAEQRFRHIEELFLRFAKKASAFNSWFENAEEDLTDPVKCNSLEEIRALIEAHDKFKTVLEEARYDFDELKASDDSIKSLNMGPNPYTWFTMETLFDTWKSLEKLIRDRDQDLQTERKRQEENDKLRQHFAEYANAFHTWLRGIETSMMNADGNLEQQLQTIKQKVDELRQQRQKLKKLEDLATELERRLILDNRYTEYSALNLAQAYDQLDQLGMRMQHNLDQQLQAMRHSGVSEDQLKEFSMMFKHFDKDKSGRLNHQDFKSCLRALGYDLPTVEEGQRDDQFETLLDLVDPNRVGYVGLPEYMSFMISRETENVSSTDDVVTAFRSLTENSERPYITRDELYANLPSEQADFCCRKMKPYRDRTGREINQAYDYDDFTRWLFNQQPGYHYSSTTTSPSTSWLQTSTQLSAH</sequence>
<protein>
    <recommendedName>
        <fullName evidence="21">Spectrin alpha chain</fullName>
    </recommendedName>
</protein>
<feature type="coiled-coil region" evidence="14">
    <location>
        <begin position="2149"/>
        <end position="2186"/>
    </location>
</feature>
<keyword evidence="9" id="KW-0106">Calcium</keyword>
<evidence type="ECO:0000256" key="15">
    <source>
        <dbReference type="SAM" id="MobiDB-lite"/>
    </source>
</evidence>
<keyword evidence="12" id="KW-0206">Cytoskeleton</keyword>
<dbReference type="SUPFAM" id="SSF47473">
    <property type="entry name" value="EF-hand"/>
    <property type="match status" value="1"/>
</dbReference>
<feature type="coiled-coil region" evidence="14">
    <location>
        <begin position="675"/>
        <end position="702"/>
    </location>
</feature>
<dbReference type="Gene3D" id="1.10.238.10">
    <property type="entry name" value="EF-hand"/>
    <property type="match status" value="2"/>
</dbReference>
<dbReference type="GO" id="GO:0003779">
    <property type="term" value="F:actin binding"/>
    <property type="evidence" value="ECO:0007669"/>
    <property type="project" value="UniProtKB-KW"/>
</dbReference>
<dbReference type="InterPro" id="IPR002048">
    <property type="entry name" value="EF_hand_dom"/>
</dbReference>
<evidence type="ECO:0000256" key="1">
    <source>
        <dbReference type="ARBA" id="ARBA00004245"/>
    </source>
</evidence>
<dbReference type="InterPro" id="IPR014837">
    <property type="entry name" value="EF-hand_Ca_insen"/>
</dbReference>
<dbReference type="Proteomes" id="UP000663829">
    <property type="component" value="Unassembled WGS sequence"/>
</dbReference>
<feature type="region of interest" description="Disordered" evidence="15">
    <location>
        <begin position="2390"/>
        <end position="2411"/>
    </location>
</feature>
<evidence type="ECO:0000313" key="18">
    <source>
        <dbReference type="EMBL" id="CAF0805113.1"/>
    </source>
</evidence>
<keyword evidence="11" id="KW-0009">Actin-binding</keyword>
<dbReference type="EMBL" id="CAJNOQ010000472">
    <property type="protein sequence ID" value="CAF0805113.1"/>
    <property type="molecule type" value="Genomic_DNA"/>
</dbReference>
<dbReference type="EMBL" id="CAJOBC010000472">
    <property type="protein sequence ID" value="CAF3590450.1"/>
    <property type="molecule type" value="Genomic_DNA"/>
</dbReference>
<dbReference type="Pfam" id="PF08726">
    <property type="entry name" value="EFhand_Ca_insen"/>
    <property type="match status" value="1"/>
</dbReference>
<dbReference type="SMART" id="SM00054">
    <property type="entry name" value="EFh"/>
    <property type="match status" value="2"/>
</dbReference>
<evidence type="ECO:0000256" key="11">
    <source>
        <dbReference type="ARBA" id="ARBA00023203"/>
    </source>
</evidence>
<dbReference type="InterPro" id="IPR018159">
    <property type="entry name" value="Spectrin/alpha-actinin"/>
</dbReference>
<evidence type="ECO:0000256" key="5">
    <source>
        <dbReference type="ARBA" id="ARBA00022490"/>
    </source>
</evidence>
<dbReference type="SMART" id="SM00150">
    <property type="entry name" value="SPEC"/>
    <property type="match status" value="19"/>
</dbReference>
<dbReference type="InterPro" id="IPR001452">
    <property type="entry name" value="SH3_domain"/>
</dbReference>
<comment type="subcellular location">
    <subcellularLocation>
        <location evidence="1">Cytoplasm</location>
        <location evidence="1">Cytoskeleton</location>
    </subcellularLocation>
</comment>
<dbReference type="CDD" id="cd00051">
    <property type="entry name" value="EFh"/>
    <property type="match status" value="1"/>
</dbReference>
<keyword evidence="14" id="KW-0175">Coiled coil</keyword>
<dbReference type="GO" id="GO:0005509">
    <property type="term" value="F:calcium ion binding"/>
    <property type="evidence" value="ECO:0007669"/>
    <property type="project" value="InterPro"/>
</dbReference>
<feature type="coiled-coil region" evidence="14">
    <location>
        <begin position="250"/>
        <end position="284"/>
    </location>
</feature>
<keyword evidence="10" id="KW-0112">Calmodulin-binding</keyword>
<comment type="similarity">
    <text evidence="2">Belongs to the spectrin family.</text>
</comment>
<evidence type="ECO:0000256" key="14">
    <source>
        <dbReference type="SAM" id="Coils"/>
    </source>
</evidence>
<dbReference type="Gene3D" id="1.20.58.60">
    <property type="match status" value="18"/>
</dbReference>
<dbReference type="FunFam" id="1.20.58.60:FF:000007">
    <property type="entry name" value="Spectrin alpha chain non-erythrocytic 1"/>
    <property type="match status" value="1"/>
</dbReference>
<dbReference type="Gene3D" id="2.30.30.40">
    <property type="entry name" value="SH3 Domains"/>
    <property type="match status" value="1"/>
</dbReference>
<keyword evidence="3 13" id="KW-0728">SH3 domain</keyword>
<dbReference type="SUPFAM" id="SSF50044">
    <property type="entry name" value="SH3-domain"/>
    <property type="match status" value="1"/>
</dbReference>